<accession>A0A2I6RLE4</accession>
<name>A0A2I6RLE4_MICEC</name>
<proteinExistence type="predicted"/>
<evidence type="ECO:0000313" key="4">
    <source>
        <dbReference type="EMBL" id="AUN87446.1"/>
    </source>
</evidence>
<evidence type="ECO:0000259" key="3">
    <source>
        <dbReference type="Pfam" id="PF13649"/>
    </source>
</evidence>
<protein>
    <submittedName>
        <fullName evidence="4">Putative methyltransferase</fullName>
    </submittedName>
</protein>
<dbReference type="CDD" id="cd02440">
    <property type="entry name" value="AdoMet_MTases"/>
    <property type="match status" value="1"/>
</dbReference>
<dbReference type="PANTHER" id="PTHR43861">
    <property type="entry name" value="TRANS-ACONITATE 2-METHYLTRANSFERASE-RELATED"/>
    <property type="match status" value="1"/>
</dbReference>
<dbReference type="AlphaFoldDB" id="A0A2I6RLE4"/>
<dbReference type="Gene3D" id="2.20.25.110">
    <property type="entry name" value="S-adenosyl-L-methionine-dependent methyltransferases"/>
    <property type="match status" value="1"/>
</dbReference>
<organism evidence="4">
    <name type="scientific">Micromonospora echinospora</name>
    <name type="common">Micromonospora purpurea</name>
    <dbReference type="NCBI Taxonomy" id="1877"/>
    <lineage>
        <taxon>Bacteria</taxon>
        <taxon>Bacillati</taxon>
        <taxon>Actinomycetota</taxon>
        <taxon>Actinomycetes</taxon>
        <taxon>Micromonosporales</taxon>
        <taxon>Micromonosporaceae</taxon>
        <taxon>Micromonospora</taxon>
    </lineage>
</organism>
<dbReference type="InterPro" id="IPR041698">
    <property type="entry name" value="Methyltransf_25"/>
</dbReference>
<dbReference type="SUPFAM" id="SSF53335">
    <property type="entry name" value="S-adenosyl-L-methionine-dependent methyltransferases"/>
    <property type="match status" value="1"/>
</dbReference>
<sequence>MRPPPYESELPMEWFEDDTFWVDFAGALFAPARRQEAANWVATSPLLDLPAGAAVLDLGCGPGTYAVPLAERGARVTGVDLSQAMLDRAREATEAGGLKVRLVRADMREFVEPDCYDLVISMYTSFGYFADPAQNQRVLDHARRSLVPGGRLLLDLFSKEIFARWAGVPKVVDVDGGSLFMRDTILDDWTRFRSDWTLVQGDTARHGFFEQFVYSAAEIRAMLTAAGFTGIRCFGGFAAEPYDNHAKRLVVEATRPLDAEEAP</sequence>
<evidence type="ECO:0000256" key="2">
    <source>
        <dbReference type="ARBA" id="ARBA00022679"/>
    </source>
</evidence>
<dbReference type="Gene3D" id="3.40.50.150">
    <property type="entry name" value="Vaccinia Virus protein VP39"/>
    <property type="match status" value="1"/>
</dbReference>
<evidence type="ECO:0000256" key="1">
    <source>
        <dbReference type="ARBA" id="ARBA00022603"/>
    </source>
</evidence>
<dbReference type="InterPro" id="IPR029063">
    <property type="entry name" value="SAM-dependent_MTases_sf"/>
</dbReference>
<dbReference type="EMBL" id="MF036138">
    <property type="protein sequence ID" value="AUN87446.1"/>
    <property type="molecule type" value="Genomic_DNA"/>
</dbReference>
<reference evidence="4" key="1">
    <citation type="submission" date="2017-05" db="EMBL/GenBank/DDBJ databases">
        <title>putative methyltransferase gene in Micromonospora echinospora ATCC15835.</title>
        <authorList>
            <person name="Li S."/>
            <person name="Xiong B."/>
            <person name="Huang F."/>
            <person name="Reva A."/>
            <person name="Deng Z."/>
            <person name="Leadlay P.F."/>
            <person name="Sun Y."/>
        </authorList>
    </citation>
    <scope>NUCLEOTIDE SEQUENCE</scope>
    <source>
        <strain evidence="4">ATCC 15835</strain>
    </source>
</reference>
<feature type="domain" description="Methyltransferase" evidence="3">
    <location>
        <begin position="55"/>
        <end position="150"/>
    </location>
</feature>
<dbReference type="Pfam" id="PF13649">
    <property type="entry name" value="Methyltransf_25"/>
    <property type="match status" value="1"/>
</dbReference>
<dbReference type="PANTHER" id="PTHR43861:SF1">
    <property type="entry name" value="TRANS-ACONITATE 2-METHYLTRANSFERASE"/>
    <property type="match status" value="1"/>
</dbReference>
<dbReference type="GO" id="GO:0008168">
    <property type="term" value="F:methyltransferase activity"/>
    <property type="evidence" value="ECO:0007669"/>
    <property type="project" value="UniProtKB-KW"/>
</dbReference>
<dbReference type="GO" id="GO:0032259">
    <property type="term" value="P:methylation"/>
    <property type="evidence" value="ECO:0007669"/>
    <property type="project" value="UniProtKB-KW"/>
</dbReference>
<keyword evidence="1 4" id="KW-0489">Methyltransferase</keyword>
<keyword evidence="2 4" id="KW-0808">Transferase</keyword>